<dbReference type="AlphaFoldDB" id="A0A9W8G2K8"/>
<comment type="caution">
    <text evidence="1">The sequence shown here is derived from an EMBL/GenBank/DDBJ whole genome shotgun (WGS) entry which is preliminary data.</text>
</comment>
<organism evidence="1 2">
    <name type="scientific">Coemansia spiralis</name>
    <dbReference type="NCBI Taxonomy" id="417178"/>
    <lineage>
        <taxon>Eukaryota</taxon>
        <taxon>Fungi</taxon>
        <taxon>Fungi incertae sedis</taxon>
        <taxon>Zoopagomycota</taxon>
        <taxon>Kickxellomycotina</taxon>
        <taxon>Kickxellomycetes</taxon>
        <taxon>Kickxellales</taxon>
        <taxon>Kickxellaceae</taxon>
        <taxon>Coemansia</taxon>
    </lineage>
</organism>
<dbReference type="EMBL" id="JANBTW010000160">
    <property type="protein sequence ID" value="KAJ2669176.1"/>
    <property type="molecule type" value="Genomic_DNA"/>
</dbReference>
<name>A0A9W8G2K8_9FUNG</name>
<accession>A0A9W8G2K8</accession>
<gene>
    <name evidence="1" type="ORF">GGI25_006233</name>
</gene>
<evidence type="ECO:0000313" key="2">
    <source>
        <dbReference type="Proteomes" id="UP001151518"/>
    </source>
</evidence>
<protein>
    <submittedName>
        <fullName evidence="1">Uncharacterized protein</fullName>
    </submittedName>
</protein>
<dbReference type="OrthoDB" id="5576344at2759"/>
<evidence type="ECO:0000313" key="1">
    <source>
        <dbReference type="EMBL" id="KAJ2669176.1"/>
    </source>
</evidence>
<proteinExistence type="predicted"/>
<sequence>MHSPTNSQSPPASAERLIDTTSSILHVLTGDLGKNAHTAALELASTIDGLSTSSQIPVGLLSSACHELNAAQEAAQTSSADVGESVGLAKDMLPLLRELLVEAESMQKRIGRVDVKVEERNARYVAEMHRRNDAFEKKLRQDHEEFSRMHAQRLADVLRHQL</sequence>
<reference evidence="1" key="1">
    <citation type="submission" date="2022-07" db="EMBL/GenBank/DDBJ databases">
        <title>Phylogenomic reconstructions and comparative analyses of Kickxellomycotina fungi.</title>
        <authorList>
            <person name="Reynolds N.K."/>
            <person name="Stajich J.E."/>
            <person name="Barry K."/>
            <person name="Grigoriev I.V."/>
            <person name="Crous P."/>
            <person name="Smith M.E."/>
        </authorList>
    </citation>
    <scope>NUCLEOTIDE SEQUENCE</scope>
    <source>
        <strain evidence="1">NRRL 3115</strain>
    </source>
</reference>
<dbReference type="Proteomes" id="UP001151518">
    <property type="component" value="Unassembled WGS sequence"/>
</dbReference>